<evidence type="ECO:0000313" key="1">
    <source>
        <dbReference type="EMBL" id="KKL80218.1"/>
    </source>
</evidence>
<accession>A0A0F9F1D9</accession>
<proteinExistence type="predicted"/>
<dbReference type="Gene3D" id="2.30.30.110">
    <property type="match status" value="1"/>
</dbReference>
<dbReference type="EMBL" id="LAZR01022922">
    <property type="protein sequence ID" value="KKL80218.1"/>
    <property type="molecule type" value="Genomic_DNA"/>
</dbReference>
<protein>
    <recommendedName>
        <fullName evidence="2">Growth inhibitor PemK</fullName>
    </recommendedName>
</protein>
<sequence length="110" mass="12515">MARFIKGDVVIVPFPFSDLTQSKRRPALVISNLKGNDIILCQITSQNIYDGYSIYLKDEDFQEGSLKKPSNIRPNRIFTADVQIILYKAGTLKNEKVEEVINKIILIIKS</sequence>
<dbReference type="InterPro" id="IPR003477">
    <property type="entry name" value="PemK-like"/>
</dbReference>
<organism evidence="1">
    <name type="scientific">marine sediment metagenome</name>
    <dbReference type="NCBI Taxonomy" id="412755"/>
    <lineage>
        <taxon>unclassified sequences</taxon>
        <taxon>metagenomes</taxon>
        <taxon>ecological metagenomes</taxon>
    </lineage>
</organism>
<reference evidence="1" key="1">
    <citation type="journal article" date="2015" name="Nature">
        <title>Complex archaea that bridge the gap between prokaryotes and eukaryotes.</title>
        <authorList>
            <person name="Spang A."/>
            <person name="Saw J.H."/>
            <person name="Jorgensen S.L."/>
            <person name="Zaremba-Niedzwiedzka K."/>
            <person name="Martijn J."/>
            <person name="Lind A.E."/>
            <person name="van Eijk R."/>
            <person name="Schleper C."/>
            <person name="Guy L."/>
            <person name="Ettema T.J."/>
        </authorList>
    </citation>
    <scope>NUCLEOTIDE SEQUENCE</scope>
</reference>
<dbReference type="AlphaFoldDB" id="A0A0F9F1D9"/>
<evidence type="ECO:0008006" key="2">
    <source>
        <dbReference type="Google" id="ProtNLM"/>
    </source>
</evidence>
<dbReference type="Pfam" id="PF02452">
    <property type="entry name" value="PemK_toxin"/>
    <property type="match status" value="1"/>
</dbReference>
<gene>
    <name evidence="1" type="ORF">LCGC14_2006980</name>
</gene>
<name>A0A0F9F1D9_9ZZZZ</name>
<dbReference type="SUPFAM" id="SSF50118">
    <property type="entry name" value="Cell growth inhibitor/plasmid maintenance toxic component"/>
    <property type="match status" value="1"/>
</dbReference>
<comment type="caution">
    <text evidence="1">The sequence shown here is derived from an EMBL/GenBank/DDBJ whole genome shotgun (WGS) entry which is preliminary data.</text>
</comment>
<dbReference type="GO" id="GO:0003677">
    <property type="term" value="F:DNA binding"/>
    <property type="evidence" value="ECO:0007669"/>
    <property type="project" value="InterPro"/>
</dbReference>
<dbReference type="InterPro" id="IPR011067">
    <property type="entry name" value="Plasmid_toxin/cell-grow_inhib"/>
</dbReference>